<evidence type="ECO:0000313" key="3">
    <source>
        <dbReference type="EMBL" id="KAF6765245.1"/>
    </source>
</evidence>
<feature type="region of interest" description="Disordered" evidence="1">
    <location>
        <begin position="112"/>
        <end position="139"/>
    </location>
</feature>
<feature type="compositionally biased region" description="Basic and acidic residues" evidence="1">
    <location>
        <begin position="125"/>
        <end position="139"/>
    </location>
</feature>
<feature type="region of interest" description="Disordered" evidence="1">
    <location>
        <begin position="153"/>
        <end position="218"/>
    </location>
</feature>
<dbReference type="OrthoDB" id="10492398at2759"/>
<name>A0A8H6ME53_9AGAR</name>
<keyword evidence="4" id="KW-1185">Reference proteome</keyword>
<proteinExistence type="predicted"/>
<evidence type="ECO:0000256" key="2">
    <source>
        <dbReference type="SAM" id="SignalP"/>
    </source>
</evidence>
<reference evidence="3 4" key="1">
    <citation type="submission" date="2020-07" db="EMBL/GenBank/DDBJ databases">
        <title>Comparative genomics of pyrophilous fungi reveals a link between fire events and developmental genes.</title>
        <authorList>
            <consortium name="DOE Joint Genome Institute"/>
            <person name="Steindorff A.S."/>
            <person name="Carver A."/>
            <person name="Calhoun S."/>
            <person name="Stillman K."/>
            <person name="Liu H."/>
            <person name="Lipzen A."/>
            <person name="Pangilinan J."/>
            <person name="Labutti K."/>
            <person name="Bruns T.D."/>
            <person name="Grigoriev I.V."/>
        </authorList>
    </citation>
    <scope>NUCLEOTIDE SEQUENCE [LARGE SCALE GENOMIC DNA]</scope>
    <source>
        <strain evidence="3 4">CBS 144469</strain>
    </source>
</reference>
<feature type="signal peptide" evidence="2">
    <location>
        <begin position="1"/>
        <end position="22"/>
    </location>
</feature>
<sequence>MKTVINTLTAVLALALSAVVLASPIPYGSEEIETRSDTELFTRASQAFRKFGKDLVVGHGSDILELGKQVYTGYTADHSNTSISPVVLAAMRKQKEEKAAQEAAQKAAQAAQAKEASKMKQMVNEAKEESQADMKKMRERRPITEAVKELNHNWKAAAPQPTPSSAPNLCSRGPGGSCSIGSRPAQKSVPGPRLRPRNPLLPSTLPPPRRPSPKPRRP</sequence>
<dbReference type="AlphaFoldDB" id="A0A8H6ME53"/>
<comment type="caution">
    <text evidence="3">The sequence shown here is derived from an EMBL/GenBank/DDBJ whole genome shotgun (WGS) entry which is preliminary data.</text>
</comment>
<keyword evidence="2" id="KW-0732">Signal</keyword>
<dbReference type="EMBL" id="JACGCI010000003">
    <property type="protein sequence ID" value="KAF6765245.1"/>
    <property type="molecule type" value="Genomic_DNA"/>
</dbReference>
<feature type="compositionally biased region" description="Low complexity" evidence="1">
    <location>
        <begin position="156"/>
        <end position="167"/>
    </location>
</feature>
<evidence type="ECO:0000256" key="1">
    <source>
        <dbReference type="SAM" id="MobiDB-lite"/>
    </source>
</evidence>
<accession>A0A8H6ME53</accession>
<gene>
    <name evidence="3" type="ORF">DFP72DRAFT_870520</name>
</gene>
<organism evidence="3 4">
    <name type="scientific">Ephemerocybe angulata</name>
    <dbReference type="NCBI Taxonomy" id="980116"/>
    <lineage>
        <taxon>Eukaryota</taxon>
        <taxon>Fungi</taxon>
        <taxon>Dikarya</taxon>
        <taxon>Basidiomycota</taxon>
        <taxon>Agaricomycotina</taxon>
        <taxon>Agaricomycetes</taxon>
        <taxon>Agaricomycetidae</taxon>
        <taxon>Agaricales</taxon>
        <taxon>Agaricineae</taxon>
        <taxon>Psathyrellaceae</taxon>
        <taxon>Ephemerocybe</taxon>
    </lineage>
</organism>
<protein>
    <submittedName>
        <fullName evidence="3">Uncharacterized protein</fullName>
    </submittedName>
</protein>
<dbReference type="Proteomes" id="UP000521943">
    <property type="component" value="Unassembled WGS sequence"/>
</dbReference>
<feature type="chain" id="PRO_5034712212" evidence="2">
    <location>
        <begin position="23"/>
        <end position="218"/>
    </location>
</feature>
<evidence type="ECO:0000313" key="4">
    <source>
        <dbReference type="Proteomes" id="UP000521943"/>
    </source>
</evidence>
<feature type="compositionally biased region" description="Low complexity" evidence="1">
    <location>
        <begin position="112"/>
        <end position="122"/>
    </location>
</feature>